<dbReference type="PROSITE" id="PS50240">
    <property type="entry name" value="TRYPSIN_DOM"/>
    <property type="match status" value="1"/>
</dbReference>
<keyword evidence="3" id="KW-0720">Serine protease</keyword>
<evidence type="ECO:0000259" key="5">
    <source>
        <dbReference type="PROSITE" id="PS50240"/>
    </source>
</evidence>
<keyword evidence="2" id="KW-1015">Disulfide bond</keyword>
<dbReference type="InterPro" id="IPR001254">
    <property type="entry name" value="Trypsin_dom"/>
</dbReference>
<dbReference type="InterPro" id="IPR009003">
    <property type="entry name" value="Peptidase_S1_PA"/>
</dbReference>
<dbReference type="SUPFAM" id="SSF50494">
    <property type="entry name" value="Trypsin-like serine proteases"/>
    <property type="match status" value="1"/>
</dbReference>
<gene>
    <name evidence="6" type="ORF">ACFQ4O_16175</name>
</gene>
<keyword evidence="3" id="KW-0645">Protease</keyword>
<dbReference type="Gene3D" id="2.40.10.10">
    <property type="entry name" value="Trypsin-like serine proteases"/>
    <property type="match status" value="1"/>
</dbReference>
<dbReference type="InterPro" id="IPR033116">
    <property type="entry name" value="TRYPSIN_SER"/>
</dbReference>
<accession>A0ABW3ZBA7</accession>
<keyword evidence="7" id="KW-1185">Reference proteome</keyword>
<dbReference type="Proteomes" id="UP001597171">
    <property type="component" value="Unassembled WGS sequence"/>
</dbReference>
<feature type="signal peptide" evidence="4">
    <location>
        <begin position="1"/>
        <end position="28"/>
    </location>
</feature>
<evidence type="ECO:0000256" key="1">
    <source>
        <dbReference type="ARBA" id="ARBA00007664"/>
    </source>
</evidence>
<name>A0ABW3ZBA7_9HYPH</name>
<dbReference type="PANTHER" id="PTHR24276:SF98">
    <property type="entry name" value="FI18310P1-RELATED"/>
    <property type="match status" value="1"/>
</dbReference>
<protein>
    <submittedName>
        <fullName evidence="6">Trypsin-like serine protease</fullName>
        <ecNumber evidence="6">3.4.21.-</ecNumber>
    </submittedName>
</protein>
<evidence type="ECO:0000256" key="3">
    <source>
        <dbReference type="RuleBase" id="RU363034"/>
    </source>
</evidence>
<dbReference type="RefSeq" id="WP_378777180.1">
    <property type="nucleotide sequence ID" value="NZ_JBHTMX010000252.1"/>
</dbReference>
<sequence>MRLLPVRAFAAAALASGLALFGAGDGHALSGGAPARPGDALTRATVFITSLTPTSRTRAQVANCTGVLIERNLVLTAGHCLADLGGPSVVVAQFFDASDRIAHTVQVTAGAMHPDFGGRGDADNPRPELLGADLAILRLARPAPKDRRPIPIARQPLKAIETRSVLAGAGLRTPSDESSSGQLRLAAVKAEVVTDGPTAVAFGTTGGAVCRGDSGGPVMGQGGLWGVVIAIVRKRNLCNSTIFVAVLDPQSKGFRAMLQKARKGR</sequence>
<proteinExistence type="inferred from homology"/>
<dbReference type="PROSITE" id="PS00134">
    <property type="entry name" value="TRYPSIN_HIS"/>
    <property type="match status" value="1"/>
</dbReference>
<evidence type="ECO:0000256" key="2">
    <source>
        <dbReference type="ARBA" id="ARBA00023157"/>
    </source>
</evidence>
<dbReference type="SMART" id="SM00020">
    <property type="entry name" value="Tryp_SPc"/>
    <property type="match status" value="1"/>
</dbReference>
<comment type="caution">
    <text evidence="6">The sequence shown here is derived from an EMBL/GenBank/DDBJ whole genome shotgun (WGS) entry which is preliminary data.</text>
</comment>
<evidence type="ECO:0000313" key="6">
    <source>
        <dbReference type="EMBL" id="MFD1333539.1"/>
    </source>
</evidence>
<dbReference type="InterPro" id="IPR050430">
    <property type="entry name" value="Peptidase_S1"/>
</dbReference>
<evidence type="ECO:0000256" key="4">
    <source>
        <dbReference type="SAM" id="SignalP"/>
    </source>
</evidence>
<dbReference type="InterPro" id="IPR001314">
    <property type="entry name" value="Peptidase_S1A"/>
</dbReference>
<comment type="similarity">
    <text evidence="1">Belongs to the peptidase S1 family.</text>
</comment>
<dbReference type="EMBL" id="JBHTMX010000252">
    <property type="protein sequence ID" value="MFD1333539.1"/>
    <property type="molecule type" value="Genomic_DNA"/>
</dbReference>
<keyword evidence="3 6" id="KW-0378">Hydrolase</keyword>
<dbReference type="EC" id="3.4.21.-" evidence="6"/>
<keyword evidence="4" id="KW-0732">Signal</keyword>
<dbReference type="PANTHER" id="PTHR24276">
    <property type="entry name" value="POLYSERASE-RELATED"/>
    <property type="match status" value="1"/>
</dbReference>
<dbReference type="PROSITE" id="PS00135">
    <property type="entry name" value="TRYPSIN_SER"/>
    <property type="match status" value="1"/>
</dbReference>
<dbReference type="PRINTS" id="PR00722">
    <property type="entry name" value="CHYMOTRYPSIN"/>
</dbReference>
<dbReference type="InterPro" id="IPR018114">
    <property type="entry name" value="TRYPSIN_HIS"/>
</dbReference>
<dbReference type="Pfam" id="PF00089">
    <property type="entry name" value="Trypsin"/>
    <property type="match status" value="1"/>
</dbReference>
<organism evidence="6 7">
    <name type="scientific">Methylopila musalis</name>
    <dbReference type="NCBI Taxonomy" id="1134781"/>
    <lineage>
        <taxon>Bacteria</taxon>
        <taxon>Pseudomonadati</taxon>
        <taxon>Pseudomonadota</taxon>
        <taxon>Alphaproteobacteria</taxon>
        <taxon>Hyphomicrobiales</taxon>
        <taxon>Methylopilaceae</taxon>
        <taxon>Methylopila</taxon>
    </lineage>
</organism>
<reference evidence="7" key="1">
    <citation type="journal article" date="2019" name="Int. J. Syst. Evol. Microbiol.">
        <title>The Global Catalogue of Microorganisms (GCM) 10K type strain sequencing project: providing services to taxonomists for standard genome sequencing and annotation.</title>
        <authorList>
            <consortium name="The Broad Institute Genomics Platform"/>
            <consortium name="The Broad Institute Genome Sequencing Center for Infectious Disease"/>
            <person name="Wu L."/>
            <person name="Ma J."/>
        </authorList>
    </citation>
    <scope>NUCLEOTIDE SEQUENCE [LARGE SCALE GENOMIC DNA]</scope>
    <source>
        <strain evidence="7">CCUG 61696</strain>
    </source>
</reference>
<evidence type="ECO:0000313" key="7">
    <source>
        <dbReference type="Proteomes" id="UP001597171"/>
    </source>
</evidence>
<dbReference type="InterPro" id="IPR043504">
    <property type="entry name" value="Peptidase_S1_PA_chymotrypsin"/>
</dbReference>
<feature type="domain" description="Peptidase S1" evidence="5">
    <location>
        <begin position="29"/>
        <end position="263"/>
    </location>
</feature>
<dbReference type="GO" id="GO:0016787">
    <property type="term" value="F:hydrolase activity"/>
    <property type="evidence" value="ECO:0007669"/>
    <property type="project" value="UniProtKB-KW"/>
</dbReference>
<feature type="chain" id="PRO_5047108726" evidence="4">
    <location>
        <begin position="29"/>
        <end position="265"/>
    </location>
</feature>